<dbReference type="EMBL" id="CAADEZ010000711">
    <property type="protein sequence ID" value="VFJ73369.1"/>
    <property type="molecule type" value="Genomic_DNA"/>
</dbReference>
<organism evidence="4">
    <name type="scientific">Candidatus Kentrum sp. FM</name>
    <dbReference type="NCBI Taxonomy" id="2126340"/>
    <lineage>
        <taxon>Bacteria</taxon>
        <taxon>Pseudomonadati</taxon>
        <taxon>Pseudomonadota</taxon>
        <taxon>Gammaproteobacteria</taxon>
        <taxon>Candidatus Kentrum</taxon>
    </lineage>
</organism>
<evidence type="ECO:0000313" key="4">
    <source>
        <dbReference type="EMBL" id="VFJ71363.1"/>
    </source>
</evidence>
<dbReference type="InterPro" id="IPR018392">
    <property type="entry name" value="LysM"/>
</dbReference>
<evidence type="ECO:0000256" key="2">
    <source>
        <dbReference type="SAM" id="MobiDB-lite"/>
    </source>
</evidence>
<name>A0A450TSK7_9GAMM</name>
<evidence type="ECO:0000313" key="6">
    <source>
        <dbReference type="EMBL" id="VFK18526.1"/>
    </source>
</evidence>
<protein>
    <submittedName>
        <fullName evidence="4">Lipoprotein NlpD</fullName>
    </submittedName>
</protein>
<dbReference type="CDD" id="cd12797">
    <property type="entry name" value="M23_peptidase"/>
    <property type="match status" value="1"/>
</dbReference>
<dbReference type="PANTHER" id="PTHR21666:SF263">
    <property type="entry name" value="MUREIN HYDROLASE ACTIVATOR NLPD"/>
    <property type="match status" value="1"/>
</dbReference>
<dbReference type="InterPro" id="IPR011055">
    <property type="entry name" value="Dup_hybrid_motif"/>
</dbReference>
<dbReference type="Pfam" id="PF01476">
    <property type="entry name" value="LysM"/>
    <property type="match status" value="1"/>
</dbReference>
<dbReference type="InterPro" id="IPR050570">
    <property type="entry name" value="Cell_wall_metabolism_enzyme"/>
</dbReference>
<dbReference type="Gene3D" id="3.10.350.10">
    <property type="entry name" value="LysM domain"/>
    <property type="match status" value="1"/>
</dbReference>
<feature type="region of interest" description="Disordered" evidence="2">
    <location>
        <begin position="132"/>
        <end position="224"/>
    </location>
</feature>
<comment type="similarity">
    <text evidence="1">Belongs to the E.coli NlpD/Haemophilus LppB family.</text>
</comment>
<dbReference type="GO" id="GO:0009279">
    <property type="term" value="C:cell outer membrane"/>
    <property type="evidence" value="ECO:0007669"/>
    <property type="project" value="TreeGrafter"/>
</dbReference>
<evidence type="ECO:0000256" key="1">
    <source>
        <dbReference type="ARBA" id="ARBA00038420"/>
    </source>
</evidence>
<dbReference type="SUPFAM" id="SSF54106">
    <property type="entry name" value="LysM domain"/>
    <property type="match status" value="1"/>
</dbReference>
<feature type="compositionally biased region" description="Polar residues" evidence="2">
    <location>
        <begin position="134"/>
        <end position="144"/>
    </location>
</feature>
<accession>A0A450TSK7</accession>
<dbReference type="Pfam" id="PF01551">
    <property type="entry name" value="Peptidase_M23"/>
    <property type="match status" value="1"/>
</dbReference>
<dbReference type="EMBL" id="CAADFL010000553">
    <property type="protein sequence ID" value="VFK18526.1"/>
    <property type="molecule type" value="Genomic_DNA"/>
</dbReference>
<sequence>MISVSSVMKNLSFLIVLFFVFFRGHSSLSYGSLRYVVLLSVLGLPGCLSPTYTQAPVEQRDLPILEDRTTHYHTVKNYHTVKKGETLYRIAARYGIDDYKQLAEWNGIEPPFRISTGERLCIFTDFPSPIAAGSGQSKPGQLKTQRAPGGTGAKGPRKTAISQKPLPPSGPSPKETVPKKTPPPKSTASSGKSDTAGKKSSATQHASSSKGKTSKKRGGTGTWYWPSRGEVVHNFAQSGNRGLEISDRFGASIYAVANGRVVYTGSGLRGYGKLIIIKHDAQHLSAYGNNDRMLVREGDKVKRGQKIAEMGKDSTNRAILHFEIRKGGKPVNPLRYLGP</sequence>
<proteinExistence type="inferred from homology"/>
<dbReference type="GO" id="GO:0032153">
    <property type="term" value="C:cell division site"/>
    <property type="evidence" value="ECO:0007669"/>
    <property type="project" value="TreeGrafter"/>
</dbReference>
<dbReference type="InterPro" id="IPR036779">
    <property type="entry name" value="LysM_dom_sf"/>
</dbReference>
<dbReference type="EMBL" id="CAADFA010000596">
    <property type="protein sequence ID" value="VFJ71363.1"/>
    <property type="molecule type" value="Genomic_DNA"/>
</dbReference>
<dbReference type="Gene3D" id="2.70.70.10">
    <property type="entry name" value="Glucose Permease (Domain IIA)"/>
    <property type="match status" value="1"/>
</dbReference>
<dbReference type="GO" id="GO:0004222">
    <property type="term" value="F:metalloendopeptidase activity"/>
    <property type="evidence" value="ECO:0007669"/>
    <property type="project" value="TreeGrafter"/>
</dbReference>
<feature type="domain" description="LysM" evidence="3">
    <location>
        <begin position="77"/>
        <end position="122"/>
    </location>
</feature>
<dbReference type="SMART" id="SM00257">
    <property type="entry name" value="LysM"/>
    <property type="match status" value="1"/>
</dbReference>
<dbReference type="PANTHER" id="PTHR21666">
    <property type="entry name" value="PEPTIDASE-RELATED"/>
    <property type="match status" value="1"/>
</dbReference>
<reference evidence="4" key="1">
    <citation type="submission" date="2019-02" db="EMBL/GenBank/DDBJ databases">
        <authorList>
            <person name="Gruber-Vodicka R. H."/>
            <person name="Seah K. B. B."/>
        </authorList>
    </citation>
    <scope>NUCLEOTIDE SEQUENCE</scope>
    <source>
        <strain evidence="5">BECK_BZ163</strain>
        <strain evidence="6">BECK_BZ164</strain>
        <strain evidence="4">BECK_BZ165</strain>
    </source>
</reference>
<evidence type="ECO:0000313" key="5">
    <source>
        <dbReference type="EMBL" id="VFJ73369.1"/>
    </source>
</evidence>
<evidence type="ECO:0000259" key="3">
    <source>
        <dbReference type="PROSITE" id="PS51782"/>
    </source>
</evidence>
<dbReference type="InterPro" id="IPR016047">
    <property type="entry name" value="M23ase_b-sheet_dom"/>
</dbReference>
<dbReference type="SUPFAM" id="SSF51261">
    <property type="entry name" value="Duplicated hybrid motif"/>
    <property type="match status" value="1"/>
</dbReference>
<keyword evidence="4" id="KW-0449">Lipoprotein</keyword>
<dbReference type="PROSITE" id="PS51782">
    <property type="entry name" value="LYSM"/>
    <property type="match status" value="1"/>
</dbReference>
<dbReference type="AlphaFoldDB" id="A0A450TSK7"/>
<gene>
    <name evidence="5" type="ORF">BECKFM1743A_GA0114220_107111</name>
    <name evidence="6" type="ORF">BECKFM1743B_GA0114221_105531</name>
    <name evidence="4" type="ORF">BECKFM1743C_GA0114222_105961</name>
</gene>
<dbReference type="CDD" id="cd00118">
    <property type="entry name" value="LysM"/>
    <property type="match status" value="1"/>
</dbReference>